<name>A0ABT4T9Z6_9ACTN</name>
<evidence type="ECO:0000256" key="7">
    <source>
        <dbReference type="ARBA" id="ARBA00022679"/>
    </source>
</evidence>
<keyword evidence="7" id="KW-0808">Transferase</keyword>
<comment type="caution">
    <text evidence="13">The sequence shown here is derived from an EMBL/GenBank/DDBJ whole genome shotgun (WGS) entry which is preliminary data.</text>
</comment>
<dbReference type="CDD" id="cd02440">
    <property type="entry name" value="AdoMet_MTases"/>
    <property type="match status" value="1"/>
</dbReference>
<dbReference type="GO" id="GO:0008168">
    <property type="term" value="F:methyltransferase activity"/>
    <property type="evidence" value="ECO:0007669"/>
    <property type="project" value="UniProtKB-KW"/>
</dbReference>
<evidence type="ECO:0000256" key="6">
    <source>
        <dbReference type="ARBA" id="ARBA00022603"/>
    </source>
</evidence>
<dbReference type="EC" id="2.1.1.77" evidence="3"/>
<dbReference type="EMBL" id="JAPNUD010000190">
    <property type="protein sequence ID" value="MDA0646342.1"/>
    <property type="molecule type" value="Genomic_DNA"/>
</dbReference>
<dbReference type="SUPFAM" id="SSF53335">
    <property type="entry name" value="S-adenosyl-L-methionine-dependent methyltransferases"/>
    <property type="match status" value="1"/>
</dbReference>
<dbReference type="Gene3D" id="3.40.50.150">
    <property type="entry name" value="Vaccinia Virus protein VP39"/>
    <property type="match status" value="1"/>
</dbReference>
<evidence type="ECO:0000256" key="8">
    <source>
        <dbReference type="ARBA" id="ARBA00022691"/>
    </source>
</evidence>
<keyword evidence="8" id="KW-0949">S-adenosyl-L-methionine</keyword>
<evidence type="ECO:0000256" key="5">
    <source>
        <dbReference type="ARBA" id="ARBA00022490"/>
    </source>
</evidence>
<comment type="subcellular location">
    <subcellularLocation>
        <location evidence="1">Cytoplasm</location>
    </subcellularLocation>
</comment>
<evidence type="ECO:0000256" key="10">
    <source>
        <dbReference type="ARBA" id="ARBA00031323"/>
    </source>
</evidence>
<reference evidence="13 14" key="1">
    <citation type="submission" date="2022-11" db="EMBL/GenBank/DDBJ databases">
        <title>Nonomuraea corallina sp. nov., a new species of the genus Nonomuraea isolated from sea side sediment in Thai sea.</title>
        <authorList>
            <person name="Ngamcharungchit C."/>
            <person name="Matsumoto A."/>
            <person name="Suriyachadkun C."/>
            <person name="Panbangred W."/>
            <person name="Inahashi Y."/>
            <person name="Intra B."/>
        </authorList>
    </citation>
    <scope>NUCLEOTIDE SEQUENCE [LARGE SCALE GENOMIC DNA]</scope>
    <source>
        <strain evidence="13 14">DSM 43553</strain>
    </source>
</reference>
<evidence type="ECO:0000256" key="9">
    <source>
        <dbReference type="ARBA" id="ARBA00030757"/>
    </source>
</evidence>
<keyword evidence="14" id="KW-1185">Reference proteome</keyword>
<gene>
    <name evidence="13" type="ORF">OUY24_37430</name>
</gene>
<sequence length="407" mass="44226">MDWKERAEALAAIATPPGSRWRAPVARTPRHTFVPNWWEPVEGGWARRDGASNPGQWLKAAYTNATLVTRIGPLHADHADPGARASGRPTSSSTLPGLVAQMFRHASIDDSCTVLDVGAGSGYGTAVLCARLGDERVTAIDVDPYLVGAARRRLGEAGYEPRLIAGDATRPLDGQWDRIVATVSVRPIPPSWLAALHTGGRLATTISGMGVILTAEKKPDGTATGRIERDQAMFMGTRTGADYPQAEHALLDRARVEEGERVERGRYPVVLDVVEAWDVRTMLEINAPGITHHHTRENGIRIAIMVHPDGSWARAEERDGEVIVHQSGPRRLWDYLDEVRDHWIRHGLLPFHGAKVLIRPDGGIELRRGRWTATIGLSSRSGDQATAVGLGIPWGPDQPGGPMPPSS</sequence>
<evidence type="ECO:0000256" key="1">
    <source>
        <dbReference type="ARBA" id="ARBA00004496"/>
    </source>
</evidence>
<dbReference type="InterPro" id="IPR029063">
    <property type="entry name" value="SAM-dependent_MTases_sf"/>
</dbReference>
<dbReference type="InterPro" id="IPR000682">
    <property type="entry name" value="PCMT"/>
</dbReference>
<dbReference type="RefSeq" id="WP_271279681.1">
    <property type="nucleotide sequence ID" value="NZ_BAABFD010000022.1"/>
</dbReference>
<feature type="region of interest" description="Disordered" evidence="12">
    <location>
        <begin position="382"/>
        <end position="407"/>
    </location>
</feature>
<dbReference type="PANTHER" id="PTHR11579:SF0">
    <property type="entry name" value="PROTEIN-L-ISOASPARTATE(D-ASPARTATE) O-METHYLTRANSFERASE"/>
    <property type="match status" value="1"/>
</dbReference>
<evidence type="ECO:0000256" key="2">
    <source>
        <dbReference type="ARBA" id="ARBA00005369"/>
    </source>
</evidence>
<keyword evidence="5" id="KW-0963">Cytoplasm</keyword>
<proteinExistence type="inferred from homology"/>
<evidence type="ECO:0000256" key="12">
    <source>
        <dbReference type="SAM" id="MobiDB-lite"/>
    </source>
</evidence>
<dbReference type="PANTHER" id="PTHR11579">
    <property type="entry name" value="PROTEIN-L-ISOASPARTATE O-METHYLTRANSFERASE"/>
    <property type="match status" value="1"/>
</dbReference>
<accession>A0ABT4T9Z6</accession>
<evidence type="ECO:0000256" key="4">
    <source>
        <dbReference type="ARBA" id="ARBA00013346"/>
    </source>
</evidence>
<evidence type="ECO:0000256" key="11">
    <source>
        <dbReference type="ARBA" id="ARBA00031350"/>
    </source>
</evidence>
<dbReference type="Proteomes" id="UP001212498">
    <property type="component" value="Unassembled WGS sequence"/>
</dbReference>
<organism evidence="13 14">
    <name type="scientific">Nonomuraea ferruginea</name>
    <dbReference type="NCBI Taxonomy" id="46174"/>
    <lineage>
        <taxon>Bacteria</taxon>
        <taxon>Bacillati</taxon>
        <taxon>Actinomycetota</taxon>
        <taxon>Actinomycetes</taxon>
        <taxon>Streptosporangiales</taxon>
        <taxon>Streptosporangiaceae</taxon>
        <taxon>Nonomuraea</taxon>
    </lineage>
</organism>
<dbReference type="Pfam" id="PF01135">
    <property type="entry name" value="PCMT"/>
    <property type="match status" value="1"/>
</dbReference>
<protein>
    <recommendedName>
        <fullName evidence="4">Protein-L-isoaspartate O-methyltransferase</fullName>
        <ecNumber evidence="3">2.1.1.77</ecNumber>
    </recommendedName>
    <alternativeName>
        <fullName evidence="11">L-isoaspartyl protein carboxyl methyltransferase</fullName>
    </alternativeName>
    <alternativeName>
        <fullName evidence="9">Protein L-isoaspartyl methyltransferase</fullName>
    </alternativeName>
    <alternativeName>
        <fullName evidence="10">Protein-beta-aspartate methyltransferase</fullName>
    </alternativeName>
</protein>
<evidence type="ECO:0000313" key="13">
    <source>
        <dbReference type="EMBL" id="MDA0646342.1"/>
    </source>
</evidence>
<keyword evidence="6 13" id="KW-0489">Methyltransferase</keyword>
<evidence type="ECO:0000313" key="14">
    <source>
        <dbReference type="Proteomes" id="UP001212498"/>
    </source>
</evidence>
<dbReference type="GO" id="GO:0032259">
    <property type="term" value="P:methylation"/>
    <property type="evidence" value="ECO:0007669"/>
    <property type="project" value="UniProtKB-KW"/>
</dbReference>
<evidence type="ECO:0000256" key="3">
    <source>
        <dbReference type="ARBA" id="ARBA00011890"/>
    </source>
</evidence>
<comment type="similarity">
    <text evidence="2">Belongs to the methyltransferase superfamily. L-isoaspartyl/D-aspartyl protein methyltransferase family.</text>
</comment>